<gene>
    <name evidence="2" type="ORF">AGLY_012887</name>
</gene>
<dbReference type="AlphaFoldDB" id="A0A6G0T7Z0"/>
<name>A0A6G0T7Z0_APHGL</name>
<keyword evidence="3" id="KW-1185">Reference proteome</keyword>
<keyword evidence="1" id="KW-0472">Membrane</keyword>
<dbReference type="EMBL" id="VYZN01000052">
    <property type="protein sequence ID" value="KAE9527607.1"/>
    <property type="molecule type" value="Genomic_DNA"/>
</dbReference>
<protein>
    <submittedName>
        <fullName evidence="2">Uncharacterized protein</fullName>
    </submittedName>
</protein>
<evidence type="ECO:0000313" key="3">
    <source>
        <dbReference type="Proteomes" id="UP000475862"/>
    </source>
</evidence>
<comment type="caution">
    <text evidence="2">The sequence shown here is derived from an EMBL/GenBank/DDBJ whole genome shotgun (WGS) entry which is preliminary data.</text>
</comment>
<keyword evidence="1" id="KW-0812">Transmembrane</keyword>
<sequence>MNDWFDIQFVLTYRNSEETSLLKIKQLMKLSKLHVINFKCIMSIQMSKCWDLQKRLEPGIQLYPSIHYQLPNVHILKYLEFIWIKWYGKEVLYKKLVYYNVHLNIVSILLKNGQFFITCFSRYLISTSFTDLYNFTLYLLVSVISGLNFIYFYLKLPLAFTNLNNYLKLSLIIPKLNSRWNNECIDFTTIISISTGICDSIILYSSIIYYKVPRWTTIENNFHHSALTYAMLKHNYKITINYGLGFAINLTFIRIELLK</sequence>
<feature type="transmembrane region" description="Helical" evidence="1">
    <location>
        <begin position="187"/>
        <end position="210"/>
    </location>
</feature>
<organism evidence="2 3">
    <name type="scientific">Aphis glycines</name>
    <name type="common">Soybean aphid</name>
    <dbReference type="NCBI Taxonomy" id="307491"/>
    <lineage>
        <taxon>Eukaryota</taxon>
        <taxon>Metazoa</taxon>
        <taxon>Ecdysozoa</taxon>
        <taxon>Arthropoda</taxon>
        <taxon>Hexapoda</taxon>
        <taxon>Insecta</taxon>
        <taxon>Pterygota</taxon>
        <taxon>Neoptera</taxon>
        <taxon>Paraneoptera</taxon>
        <taxon>Hemiptera</taxon>
        <taxon>Sternorrhyncha</taxon>
        <taxon>Aphidomorpha</taxon>
        <taxon>Aphidoidea</taxon>
        <taxon>Aphididae</taxon>
        <taxon>Aphidini</taxon>
        <taxon>Aphis</taxon>
        <taxon>Aphis</taxon>
    </lineage>
</organism>
<feature type="transmembrane region" description="Helical" evidence="1">
    <location>
        <begin position="132"/>
        <end position="154"/>
    </location>
</feature>
<proteinExistence type="predicted"/>
<dbReference type="Proteomes" id="UP000475862">
    <property type="component" value="Unassembled WGS sequence"/>
</dbReference>
<reference evidence="2 3" key="1">
    <citation type="submission" date="2019-08" db="EMBL/GenBank/DDBJ databases">
        <title>The genome of the soybean aphid Biotype 1, its phylome, world population structure and adaptation to the North American continent.</title>
        <authorList>
            <person name="Giordano R."/>
            <person name="Donthu R.K."/>
            <person name="Hernandez A.G."/>
            <person name="Wright C.L."/>
            <person name="Zimin A.V."/>
        </authorList>
    </citation>
    <scope>NUCLEOTIDE SEQUENCE [LARGE SCALE GENOMIC DNA]</scope>
    <source>
        <tissue evidence="2">Whole aphids</tissue>
    </source>
</reference>
<evidence type="ECO:0000313" key="2">
    <source>
        <dbReference type="EMBL" id="KAE9527607.1"/>
    </source>
</evidence>
<accession>A0A6G0T7Z0</accession>
<evidence type="ECO:0000256" key="1">
    <source>
        <dbReference type="SAM" id="Phobius"/>
    </source>
</evidence>
<keyword evidence="1" id="KW-1133">Transmembrane helix</keyword>